<reference evidence="3 4" key="1">
    <citation type="submission" date="2019-02" db="EMBL/GenBank/DDBJ databases">
        <title>Deep-cultivation of Planctomycetes and their phenomic and genomic characterization uncovers novel biology.</title>
        <authorList>
            <person name="Wiegand S."/>
            <person name="Jogler M."/>
            <person name="Boedeker C."/>
            <person name="Pinto D."/>
            <person name="Vollmers J."/>
            <person name="Rivas-Marin E."/>
            <person name="Kohn T."/>
            <person name="Peeters S.H."/>
            <person name="Heuer A."/>
            <person name="Rast P."/>
            <person name="Oberbeckmann S."/>
            <person name="Bunk B."/>
            <person name="Jeske O."/>
            <person name="Meyerdierks A."/>
            <person name="Storesund J.E."/>
            <person name="Kallscheuer N."/>
            <person name="Luecker S."/>
            <person name="Lage O.M."/>
            <person name="Pohl T."/>
            <person name="Merkel B.J."/>
            <person name="Hornburger P."/>
            <person name="Mueller R.-W."/>
            <person name="Bruemmer F."/>
            <person name="Labrenz M."/>
            <person name="Spormann A.M."/>
            <person name="Op den Camp H."/>
            <person name="Overmann J."/>
            <person name="Amann R."/>
            <person name="Jetten M.S.M."/>
            <person name="Mascher T."/>
            <person name="Medema M.H."/>
            <person name="Devos D.P."/>
            <person name="Kaster A.-K."/>
            <person name="Ovreas L."/>
            <person name="Rohde M."/>
            <person name="Galperin M.Y."/>
            <person name="Jogler C."/>
        </authorList>
    </citation>
    <scope>NUCLEOTIDE SEQUENCE [LARGE SCALE GENOMIC DNA]</scope>
    <source>
        <strain evidence="3 4">ETA_A8</strain>
    </source>
</reference>
<evidence type="ECO:0000259" key="2">
    <source>
        <dbReference type="Pfam" id="PF09825"/>
    </source>
</evidence>
<gene>
    <name evidence="3" type="ORF">ETAA8_26600</name>
</gene>
<sequence precursor="true">MMRNFTLFFILLLPSLLAAGEPLKLAIFDDNSYSRSREKLIAALERSKDFEFQKITAEQIRAGELKQPFAVLIAPGGSSSWQGNVLGEDGRAKVKQFVKDGGGYVGICAGAYLATCDYKWSLHILNAKVIDKQHWARGIADLEVSLPEPGKQLLGESKDRLTLHYHQGPLLAPAENKELPAYQELARFETEVAKNGAPMGVMVGTSAIVSAEYGAGRVLCYSPHPEMTEGQDALLYAGIRWSTGTKK</sequence>
<protein>
    <recommendedName>
        <fullName evidence="2">Biotin-protein ligase N-terminal domain-containing protein</fullName>
    </recommendedName>
</protein>
<dbReference type="InterPro" id="IPR019197">
    <property type="entry name" value="Biotin-prot_ligase_N"/>
</dbReference>
<evidence type="ECO:0000313" key="4">
    <source>
        <dbReference type="Proteomes" id="UP000315017"/>
    </source>
</evidence>
<feature type="signal peptide" evidence="1">
    <location>
        <begin position="1"/>
        <end position="18"/>
    </location>
</feature>
<dbReference type="PIRSF" id="PIRSF016642">
    <property type="entry name" value="UCP016642"/>
    <property type="match status" value="1"/>
</dbReference>
<name>A0A517YBS5_9BACT</name>
<dbReference type="InterPro" id="IPR015834">
    <property type="entry name" value="UCP016642"/>
</dbReference>
<feature type="chain" id="PRO_5021821371" description="Biotin-protein ligase N-terminal domain-containing protein" evidence="1">
    <location>
        <begin position="19"/>
        <end position="247"/>
    </location>
</feature>
<dbReference type="SUPFAM" id="SSF52317">
    <property type="entry name" value="Class I glutamine amidotransferase-like"/>
    <property type="match status" value="1"/>
</dbReference>
<evidence type="ECO:0000313" key="3">
    <source>
        <dbReference type="EMBL" id="QDU27572.1"/>
    </source>
</evidence>
<dbReference type="InterPro" id="IPR029062">
    <property type="entry name" value="Class_I_gatase-like"/>
</dbReference>
<dbReference type="RefSeq" id="WP_145088503.1">
    <property type="nucleotide sequence ID" value="NZ_CP036274.1"/>
</dbReference>
<dbReference type="Gene3D" id="3.40.50.880">
    <property type="match status" value="1"/>
</dbReference>
<dbReference type="AlphaFoldDB" id="A0A517YBS5"/>
<accession>A0A517YBS5</accession>
<feature type="domain" description="Biotin-protein ligase N-terminal" evidence="2">
    <location>
        <begin position="44"/>
        <end position="130"/>
    </location>
</feature>
<proteinExistence type="predicted"/>
<keyword evidence="4" id="KW-1185">Reference proteome</keyword>
<dbReference type="OrthoDB" id="8333609at2"/>
<organism evidence="3 4">
    <name type="scientific">Anatilimnocola aggregata</name>
    <dbReference type="NCBI Taxonomy" id="2528021"/>
    <lineage>
        <taxon>Bacteria</taxon>
        <taxon>Pseudomonadati</taxon>
        <taxon>Planctomycetota</taxon>
        <taxon>Planctomycetia</taxon>
        <taxon>Pirellulales</taxon>
        <taxon>Pirellulaceae</taxon>
        <taxon>Anatilimnocola</taxon>
    </lineage>
</organism>
<keyword evidence="1" id="KW-0732">Signal</keyword>
<dbReference type="Pfam" id="PF09825">
    <property type="entry name" value="BPL_N"/>
    <property type="match status" value="1"/>
</dbReference>
<dbReference type="Proteomes" id="UP000315017">
    <property type="component" value="Chromosome"/>
</dbReference>
<dbReference type="KEGG" id="aagg:ETAA8_26600"/>
<evidence type="ECO:0000256" key="1">
    <source>
        <dbReference type="SAM" id="SignalP"/>
    </source>
</evidence>
<dbReference type="EMBL" id="CP036274">
    <property type="protein sequence ID" value="QDU27572.1"/>
    <property type="molecule type" value="Genomic_DNA"/>
</dbReference>